<dbReference type="InterPro" id="IPR010992">
    <property type="entry name" value="IHF-like_DNA-bd_dom_sf"/>
</dbReference>
<comment type="similarity">
    <text evidence="1">Belongs to the bacterial histone-like protein family.</text>
</comment>
<organism evidence="3 4">
    <name type="scientific">Desulfocurvibacter africanus subsp. africanus str. Walvis Bay</name>
    <dbReference type="NCBI Taxonomy" id="690850"/>
    <lineage>
        <taxon>Bacteria</taxon>
        <taxon>Pseudomonadati</taxon>
        <taxon>Thermodesulfobacteriota</taxon>
        <taxon>Desulfovibrionia</taxon>
        <taxon>Desulfovibrionales</taxon>
        <taxon>Desulfovibrionaceae</taxon>
        <taxon>Desulfocurvibacter</taxon>
    </lineage>
</organism>
<name>F3Z0L7_DESAF</name>
<dbReference type="SUPFAM" id="SSF47729">
    <property type="entry name" value="IHF-like DNA-binding proteins"/>
    <property type="match status" value="1"/>
</dbReference>
<evidence type="ECO:0000313" key="4">
    <source>
        <dbReference type="Proteomes" id="UP000007844"/>
    </source>
</evidence>
<evidence type="ECO:0000256" key="2">
    <source>
        <dbReference type="ARBA" id="ARBA00023125"/>
    </source>
</evidence>
<dbReference type="Pfam" id="PF00216">
    <property type="entry name" value="Bac_DNA_binding"/>
    <property type="match status" value="1"/>
</dbReference>
<evidence type="ECO:0008006" key="5">
    <source>
        <dbReference type="Google" id="ProtNLM"/>
    </source>
</evidence>
<dbReference type="Proteomes" id="UP000007844">
    <property type="component" value="Chromosome"/>
</dbReference>
<keyword evidence="4" id="KW-1185">Reference proteome</keyword>
<dbReference type="KEGG" id="daf:Desaf_1504"/>
<dbReference type="HOGENOM" id="CLU_2751147_0_0_7"/>
<dbReference type="GO" id="GO:0003677">
    <property type="term" value="F:DNA binding"/>
    <property type="evidence" value="ECO:0007669"/>
    <property type="project" value="UniProtKB-KW"/>
</dbReference>
<dbReference type="RefSeq" id="WP_014259625.1">
    <property type="nucleotide sequence ID" value="NC_016629.1"/>
</dbReference>
<proteinExistence type="inferred from homology"/>
<protein>
    <recommendedName>
        <fullName evidence="5">Histone family protein DNA-binding protein</fullName>
    </recommendedName>
</protein>
<accession>F3Z0L7</accession>
<gene>
    <name evidence="3" type="ORF">Desaf_1504</name>
</gene>
<dbReference type="Gene3D" id="4.10.520.10">
    <property type="entry name" value="IHF-like DNA-binding proteins"/>
    <property type="match status" value="1"/>
</dbReference>
<dbReference type="AlphaFoldDB" id="F3Z0L7"/>
<evidence type="ECO:0000313" key="3">
    <source>
        <dbReference type="EMBL" id="EGJ49841.1"/>
    </source>
</evidence>
<dbReference type="EMBL" id="CP003221">
    <property type="protein sequence ID" value="EGJ49841.1"/>
    <property type="molecule type" value="Genomic_DNA"/>
</dbReference>
<dbReference type="GO" id="GO:0030527">
    <property type="term" value="F:structural constituent of chromatin"/>
    <property type="evidence" value="ECO:0007669"/>
    <property type="project" value="InterPro"/>
</dbReference>
<dbReference type="InterPro" id="IPR000119">
    <property type="entry name" value="Hist_DNA-bd"/>
</dbReference>
<keyword evidence="2" id="KW-0238">DNA-binding</keyword>
<evidence type="ECO:0000256" key="1">
    <source>
        <dbReference type="ARBA" id="ARBA00010529"/>
    </source>
</evidence>
<sequence>MITTQEFTSALKEKMPDLFQKDYDARDTVDIIFACIPRALKNADTVDIPGIGQISAHSEGARKQVKFKPS</sequence>
<reference evidence="3 4" key="1">
    <citation type="journal article" date="2011" name="J. Bacteriol.">
        <title>Genome sequence of the mercury-methylating and pleomorphic Desulfovibrio africanus Strain Walvis Bay.</title>
        <authorList>
            <person name="Brown S.D."/>
            <person name="Wall J.D."/>
            <person name="Kucken A.M."/>
            <person name="Gilmour C.C."/>
            <person name="Podar M."/>
            <person name="Brandt C.C."/>
            <person name="Teshima H."/>
            <person name="Detter J.C."/>
            <person name="Han C.S."/>
            <person name="Land M.L."/>
            <person name="Lucas S."/>
            <person name="Han J."/>
            <person name="Pennacchio L."/>
            <person name="Nolan M."/>
            <person name="Pitluck S."/>
            <person name="Woyke T."/>
            <person name="Goodwin L."/>
            <person name="Palumbo A.V."/>
            <person name="Elias D.A."/>
        </authorList>
    </citation>
    <scope>NUCLEOTIDE SEQUENCE [LARGE SCALE GENOMIC DNA]</scope>
    <source>
        <strain evidence="3 4">Walvis Bay</strain>
    </source>
</reference>